<dbReference type="HAMAP" id="MF_01161">
    <property type="entry name" value="tRNA_Ile_lys_synt"/>
    <property type="match status" value="1"/>
</dbReference>
<comment type="similarity">
    <text evidence="7">Belongs to the tRNA(Ile)-lysidine synthase family.</text>
</comment>
<evidence type="ECO:0000256" key="1">
    <source>
        <dbReference type="ARBA" id="ARBA00022490"/>
    </source>
</evidence>
<dbReference type="AlphaFoldDB" id="A0A376CKA3"/>
<reference evidence="10 11" key="1">
    <citation type="submission" date="2018-06" db="EMBL/GenBank/DDBJ databases">
        <authorList>
            <consortium name="Pathogen Informatics"/>
            <person name="Doyle S."/>
        </authorList>
    </citation>
    <scope>NUCLEOTIDE SEQUENCE [LARGE SCALE GENOMIC DNA]</scope>
    <source>
        <strain evidence="10 11">NCTC11862</strain>
    </source>
</reference>
<dbReference type="EMBL" id="UFXQ01000001">
    <property type="protein sequence ID" value="STC68864.1"/>
    <property type="molecule type" value="Genomic_DNA"/>
</dbReference>
<dbReference type="InterPro" id="IPR012795">
    <property type="entry name" value="tRNA_Ile_lys_synt_N"/>
</dbReference>
<dbReference type="InterPro" id="IPR012094">
    <property type="entry name" value="tRNA_Ile_lys_synt"/>
</dbReference>
<comment type="function">
    <text evidence="7">Ligates lysine onto the cytidine present at position 34 of the AUA codon-specific tRNA(Ile) that contains the anticodon CAU, in an ATP-dependent manner. Cytidine is converted to lysidine, thus changing the amino acid specificity of the tRNA from methionine to isoleucine.</text>
</comment>
<evidence type="ECO:0000256" key="2">
    <source>
        <dbReference type="ARBA" id="ARBA00022598"/>
    </source>
</evidence>
<dbReference type="OrthoDB" id="5244702at2"/>
<keyword evidence="3 7" id="KW-0819">tRNA processing</keyword>
<comment type="catalytic activity">
    <reaction evidence="6 7">
        <text>cytidine(34) in tRNA(Ile2) + L-lysine + ATP = lysidine(34) in tRNA(Ile2) + AMP + diphosphate + H(+)</text>
        <dbReference type="Rhea" id="RHEA:43744"/>
        <dbReference type="Rhea" id="RHEA-COMP:10625"/>
        <dbReference type="Rhea" id="RHEA-COMP:10670"/>
        <dbReference type="ChEBI" id="CHEBI:15378"/>
        <dbReference type="ChEBI" id="CHEBI:30616"/>
        <dbReference type="ChEBI" id="CHEBI:32551"/>
        <dbReference type="ChEBI" id="CHEBI:33019"/>
        <dbReference type="ChEBI" id="CHEBI:82748"/>
        <dbReference type="ChEBI" id="CHEBI:83665"/>
        <dbReference type="ChEBI" id="CHEBI:456215"/>
        <dbReference type="EC" id="6.3.4.19"/>
    </reaction>
</comment>
<feature type="binding site" evidence="7">
    <location>
        <begin position="31"/>
        <end position="36"/>
    </location>
    <ligand>
        <name>ATP</name>
        <dbReference type="ChEBI" id="CHEBI:30616"/>
    </ligand>
</feature>
<keyword evidence="11" id="KW-1185">Reference proteome</keyword>
<accession>A0A376CKA3</accession>
<evidence type="ECO:0000313" key="11">
    <source>
        <dbReference type="Proteomes" id="UP000254467"/>
    </source>
</evidence>
<sequence length="300" mass="31872">MDPFWPRHSPHFLACRQAVRRWEGPAVVGLSGGPDSLALVAAAAAEKKDVEAVVVDHGLQEGSAAIAQQAADQARSLGVPARVVAVEVAPGNVEAQARTARYAALHEVAGGRDIWVGHTRDDQAETLLLMALRARPIGMSERAGQVVRPLLSVRRADTVGACQELGLAYWQDPMNADSAYRRVRVRQEVLPLLAEVLGGDAVEPLAHAAEQLVATEDFLTPLARPTTDCAALAGDHPAVRERKIAAWLHENGIVPSASSISEIARLCTHWRGQGPIPVGGGLAVVREGGRLVMRGTEING</sequence>
<comment type="subcellular location">
    <subcellularLocation>
        <location evidence="7">Cytoplasm</location>
    </subcellularLocation>
</comment>
<name>A0A376CKA3_9CORY</name>
<evidence type="ECO:0000256" key="3">
    <source>
        <dbReference type="ARBA" id="ARBA00022694"/>
    </source>
</evidence>
<comment type="domain">
    <text evidence="7">The N-terminal region contains the highly conserved SGGXDS motif, predicted to be a P-loop motif involved in ATP binding.</text>
</comment>
<evidence type="ECO:0000256" key="4">
    <source>
        <dbReference type="ARBA" id="ARBA00022741"/>
    </source>
</evidence>
<evidence type="ECO:0000259" key="8">
    <source>
        <dbReference type="Pfam" id="PF01171"/>
    </source>
</evidence>
<dbReference type="GO" id="GO:0005737">
    <property type="term" value="C:cytoplasm"/>
    <property type="evidence" value="ECO:0007669"/>
    <property type="project" value="UniProtKB-SubCell"/>
</dbReference>
<keyword evidence="1 7" id="KW-0963">Cytoplasm</keyword>
<proteinExistence type="inferred from homology"/>
<dbReference type="InterPro" id="IPR014729">
    <property type="entry name" value="Rossmann-like_a/b/a_fold"/>
</dbReference>
<dbReference type="GO" id="GO:0005524">
    <property type="term" value="F:ATP binding"/>
    <property type="evidence" value="ECO:0007669"/>
    <property type="project" value="UniProtKB-UniRule"/>
</dbReference>
<feature type="domain" description="tRNA(Ile)-lysidine synthase substrate-binding" evidence="9">
    <location>
        <begin position="228"/>
        <end position="291"/>
    </location>
</feature>
<dbReference type="NCBIfam" id="TIGR02432">
    <property type="entry name" value="lysidine_TilS_N"/>
    <property type="match status" value="1"/>
</dbReference>
<evidence type="ECO:0000256" key="5">
    <source>
        <dbReference type="ARBA" id="ARBA00022840"/>
    </source>
</evidence>
<dbReference type="EC" id="6.3.4.19" evidence="7"/>
<dbReference type="STRING" id="35756.GCA_001044155_00976"/>
<evidence type="ECO:0000256" key="7">
    <source>
        <dbReference type="HAMAP-Rule" id="MF_01161"/>
    </source>
</evidence>
<keyword evidence="4 7" id="KW-0547">Nucleotide-binding</keyword>
<dbReference type="Proteomes" id="UP000254467">
    <property type="component" value="Unassembled WGS sequence"/>
</dbReference>
<organism evidence="10 11">
    <name type="scientific">Corynebacterium pilosum</name>
    <dbReference type="NCBI Taxonomy" id="35756"/>
    <lineage>
        <taxon>Bacteria</taxon>
        <taxon>Bacillati</taxon>
        <taxon>Actinomycetota</taxon>
        <taxon>Actinomycetes</taxon>
        <taxon>Mycobacteriales</taxon>
        <taxon>Corynebacteriaceae</taxon>
        <taxon>Corynebacterium</taxon>
    </lineage>
</organism>
<dbReference type="PANTHER" id="PTHR43033:SF1">
    <property type="entry name" value="TRNA(ILE)-LYSIDINE SYNTHASE-RELATED"/>
    <property type="match status" value="1"/>
</dbReference>
<dbReference type="Pfam" id="PF01171">
    <property type="entry name" value="ATP_bind_3"/>
    <property type="match status" value="1"/>
</dbReference>
<gene>
    <name evidence="7 10" type="primary">tilS</name>
    <name evidence="10" type="ORF">NCTC11862_00640</name>
</gene>
<dbReference type="CDD" id="cd01992">
    <property type="entry name" value="TilS_N"/>
    <property type="match status" value="1"/>
</dbReference>
<dbReference type="Pfam" id="PF09179">
    <property type="entry name" value="TilS"/>
    <property type="match status" value="1"/>
</dbReference>
<dbReference type="Gene3D" id="3.40.50.620">
    <property type="entry name" value="HUPs"/>
    <property type="match status" value="1"/>
</dbReference>
<dbReference type="GO" id="GO:0032267">
    <property type="term" value="F:tRNA(Ile)-lysidine synthase activity"/>
    <property type="evidence" value="ECO:0007669"/>
    <property type="project" value="UniProtKB-EC"/>
</dbReference>
<dbReference type="SUPFAM" id="SSF82829">
    <property type="entry name" value="MesJ substrate recognition domain-like"/>
    <property type="match status" value="1"/>
</dbReference>
<protein>
    <recommendedName>
        <fullName evidence="7">tRNA(Ile)-lysidine synthase</fullName>
        <ecNumber evidence="7">6.3.4.19</ecNumber>
    </recommendedName>
    <alternativeName>
        <fullName evidence="7">tRNA(Ile)-2-lysyl-cytidine synthase</fullName>
    </alternativeName>
    <alternativeName>
        <fullName evidence="7">tRNA(Ile)-lysidine synthetase</fullName>
    </alternativeName>
</protein>
<dbReference type="SUPFAM" id="SSF52402">
    <property type="entry name" value="Adenine nucleotide alpha hydrolases-like"/>
    <property type="match status" value="1"/>
</dbReference>
<keyword evidence="5 7" id="KW-0067">ATP-binding</keyword>
<dbReference type="InterPro" id="IPR015262">
    <property type="entry name" value="tRNA_Ile_lys_synt_subst-bd"/>
</dbReference>
<keyword evidence="2 7" id="KW-0436">Ligase</keyword>
<dbReference type="RefSeq" id="WP_018581006.1">
    <property type="nucleotide sequence ID" value="NZ_LDYD01000005.1"/>
</dbReference>
<dbReference type="PANTHER" id="PTHR43033">
    <property type="entry name" value="TRNA(ILE)-LYSIDINE SYNTHASE-RELATED"/>
    <property type="match status" value="1"/>
</dbReference>
<evidence type="ECO:0000256" key="6">
    <source>
        <dbReference type="ARBA" id="ARBA00048539"/>
    </source>
</evidence>
<evidence type="ECO:0000313" key="10">
    <source>
        <dbReference type="EMBL" id="STC68864.1"/>
    </source>
</evidence>
<dbReference type="InterPro" id="IPR011063">
    <property type="entry name" value="TilS/TtcA_N"/>
</dbReference>
<dbReference type="GO" id="GO:0006400">
    <property type="term" value="P:tRNA modification"/>
    <property type="evidence" value="ECO:0007669"/>
    <property type="project" value="UniProtKB-UniRule"/>
</dbReference>
<evidence type="ECO:0000259" key="9">
    <source>
        <dbReference type="Pfam" id="PF09179"/>
    </source>
</evidence>
<feature type="domain" description="tRNA(Ile)-lysidine/2-thiocytidine synthase N-terminal" evidence="8">
    <location>
        <begin position="27"/>
        <end position="188"/>
    </location>
</feature>